<name>A0A1H3S548_9ACTN</name>
<dbReference type="AlphaFoldDB" id="A0A1H3S548"/>
<proteinExistence type="predicted"/>
<keyword evidence="3" id="KW-1185">Reference proteome</keyword>
<reference evidence="3" key="1">
    <citation type="submission" date="2016-10" db="EMBL/GenBank/DDBJ databases">
        <authorList>
            <person name="Varghese N."/>
            <person name="Submissions S."/>
        </authorList>
    </citation>
    <scope>NUCLEOTIDE SEQUENCE [LARGE SCALE GENOMIC DNA]</scope>
    <source>
        <strain evidence="3">DSM 44718</strain>
    </source>
</reference>
<evidence type="ECO:0000313" key="2">
    <source>
        <dbReference type="EMBL" id="SDZ32927.1"/>
    </source>
</evidence>
<dbReference type="STRING" id="137265.SAMN05421684_4557"/>
<dbReference type="PANTHER" id="PTHR43252">
    <property type="entry name" value="TRANSCRIPTIONAL REGULATOR YQJI"/>
    <property type="match status" value="1"/>
</dbReference>
<gene>
    <name evidence="2" type="ORF">SAMN05421684_4557</name>
</gene>
<organism evidence="2 3">
    <name type="scientific">Asanoa ishikariensis</name>
    <dbReference type="NCBI Taxonomy" id="137265"/>
    <lineage>
        <taxon>Bacteria</taxon>
        <taxon>Bacillati</taxon>
        <taxon>Actinomycetota</taxon>
        <taxon>Actinomycetes</taxon>
        <taxon>Micromonosporales</taxon>
        <taxon>Micromonosporaceae</taxon>
        <taxon>Asanoa</taxon>
    </lineage>
</organism>
<dbReference type="EMBL" id="FNQB01000002">
    <property type="protein sequence ID" value="SDZ32927.1"/>
    <property type="molecule type" value="Genomic_DNA"/>
</dbReference>
<dbReference type="SUPFAM" id="SSF46785">
    <property type="entry name" value="Winged helix' DNA-binding domain"/>
    <property type="match status" value="1"/>
</dbReference>
<dbReference type="RefSeq" id="WP_090796125.1">
    <property type="nucleotide sequence ID" value="NZ_BOND01000020.1"/>
</dbReference>
<dbReference type="InterPro" id="IPR036388">
    <property type="entry name" value="WH-like_DNA-bd_sf"/>
</dbReference>
<dbReference type="Pfam" id="PF03551">
    <property type="entry name" value="PadR"/>
    <property type="match status" value="1"/>
</dbReference>
<dbReference type="InterPro" id="IPR005149">
    <property type="entry name" value="Tscrpt_reg_PadR_N"/>
</dbReference>
<evidence type="ECO:0000259" key="1">
    <source>
        <dbReference type="Pfam" id="PF03551"/>
    </source>
</evidence>
<dbReference type="OrthoDB" id="3186544at2"/>
<dbReference type="InterPro" id="IPR036390">
    <property type="entry name" value="WH_DNA-bd_sf"/>
</dbReference>
<accession>A0A1H3S548</accession>
<dbReference type="Proteomes" id="UP000199632">
    <property type="component" value="Unassembled WGS sequence"/>
</dbReference>
<dbReference type="Gene3D" id="1.10.10.10">
    <property type="entry name" value="Winged helix-like DNA-binding domain superfamily/Winged helix DNA-binding domain"/>
    <property type="match status" value="1"/>
</dbReference>
<feature type="domain" description="Transcription regulator PadR N-terminal" evidence="1">
    <location>
        <begin position="7"/>
        <end position="80"/>
    </location>
</feature>
<evidence type="ECO:0000313" key="3">
    <source>
        <dbReference type="Proteomes" id="UP000199632"/>
    </source>
</evidence>
<protein>
    <submittedName>
        <fullName evidence="2">Transcriptional regulator, PadR family</fullName>
    </submittedName>
</protein>
<sequence>MSTAHVLLGLLTGGPMHGYELKRSHDQRLPQAKPVAFGQVYATIGRLQRDGLVTTAGHDQEGGPERTSFEITEAGRKRLDDWLGEIEPPAPYVTSVLFAKVAVAVLVSGADRARDYLVAQRAAHMERLRSLTAVKTDPDSSLGDVVAADFAILHLDADLRWVANTLERVADLHREVHP</sequence>
<dbReference type="PANTHER" id="PTHR43252:SF6">
    <property type="entry name" value="NEGATIVE TRANSCRIPTION REGULATOR PADR"/>
    <property type="match status" value="1"/>
</dbReference>